<dbReference type="Proteomes" id="UP000549394">
    <property type="component" value="Unassembled WGS sequence"/>
</dbReference>
<dbReference type="PANTHER" id="PTHR22906">
    <property type="entry name" value="PROPERDIN"/>
    <property type="match status" value="1"/>
</dbReference>
<proteinExistence type="predicted"/>
<dbReference type="EMBL" id="CAJFCJ010000006">
    <property type="protein sequence ID" value="CAD5115393.1"/>
    <property type="molecule type" value="Genomic_DNA"/>
</dbReference>
<gene>
    <name evidence="4" type="ORF">DGYR_LOCUS4140</name>
</gene>
<dbReference type="CDD" id="cd00037">
    <property type="entry name" value="CLECT"/>
    <property type="match status" value="1"/>
</dbReference>
<keyword evidence="1" id="KW-0677">Repeat</keyword>
<keyword evidence="3" id="KW-0472">Membrane</keyword>
<evidence type="ECO:0000256" key="3">
    <source>
        <dbReference type="SAM" id="Phobius"/>
    </source>
</evidence>
<accession>A0A7I8VGU7</accession>
<evidence type="ECO:0000256" key="1">
    <source>
        <dbReference type="ARBA" id="ARBA00022737"/>
    </source>
</evidence>
<dbReference type="InterPro" id="IPR016186">
    <property type="entry name" value="C-type_lectin-like/link_sf"/>
</dbReference>
<reference evidence="4 5" key="1">
    <citation type="submission" date="2020-08" db="EMBL/GenBank/DDBJ databases">
        <authorList>
            <person name="Hejnol A."/>
        </authorList>
    </citation>
    <scope>NUCLEOTIDE SEQUENCE [LARGE SCALE GENOMIC DNA]</scope>
</reference>
<dbReference type="PANTHER" id="PTHR22906:SF21">
    <property type="entry name" value="SEMA DOMAIN-CONTAINING PROTEIN"/>
    <property type="match status" value="1"/>
</dbReference>
<evidence type="ECO:0000313" key="5">
    <source>
        <dbReference type="Proteomes" id="UP000549394"/>
    </source>
</evidence>
<dbReference type="SUPFAM" id="SSF56436">
    <property type="entry name" value="C-type lectin-like"/>
    <property type="match status" value="1"/>
</dbReference>
<keyword evidence="3" id="KW-1133">Transmembrane helix</keyword>
<evidence type="ECO:0000256" key="2">
    <source>
        <dbReference type="ARBA" id="ARBA00023157"/>
    </source>
</evidence>
<feature type="transmembrane region" description="Helical" evidence="3">
    <location>
        <begin position="655"/>
        <end position="673"/>
    </location>
</feature>
<name>A0A7I8VGU7_9ANNE</name>
<comment type="caution">
    <text evidence="4">The sequence shown here is derived from an EMBL/GenBank/DDBJ whole genome shotgun (WGS) entry which is preliminary data.</text>
</comment>
<dbReference type="Gene3D" id="3.10.100.10">
    <property type="entry name" value="Mannose-Binding Protein A, subunit A"/>
    <property type="match status" value="1"/>
</dbReference>
<evidence type="ECO:0000313" key="4">
    <source>
        <dbReference type="EMBL" id="CAD5115393.1"/>
    </source>
</evidence>
<dbReference type="AlphaFoldDB" id="A0A7I8VGU7"/>
<organism evidence="4 5">
    <name type="scientific">Dimorphilus gyrociliatus</name>
    <dbReference type="NCBI Taxonomy" id="2664684"/>
    <lineage>
        <taxon>Eukaryota</taxon>
        <taxon>Metazoa</taxon>
        <taxon>Spiralia</taxon>
        <taxon>Lophotrochozoa</taxon>
        <taxon>Annelida</taxon>
        <taxon>Polychaeta</taxon>
        <taxon>Polychaeta incertae sedis</taxon>
        <taxon>Dinophilidae</taxon>
        <taxon>Dimorphilus</taxon>
    </lineage>
</organism>
<dbReference type="InterPro" id="IPR016187">
    <property type="entry name" value="CTDL_fold"/>
</dbReference>
<keyword evidence="5" id="KW-1185">Reference proteome</keyword>
<protein>
    <submittedName>
        <fullName evidence="4">DgyrCDS4372</fullName>
    </submittedName>
</protein>
<dbReference type="InterPro" id="IPR052065">
    <property type="entry name" value="Compl_asym_regulator"/>
</dbReference>
<sequence>MVYCSQDGWIYPKKRVEYYAVGKIKNHVEFILYRPGLTNLCGPTHLLRNNFLDKSINYRENNIPKSKDNINEGFDKKTNYLSAYSSISFEECQQLCAEYREKLCTGFLYTPIKDKEIVGYCRLSVGKFCEENIKYFVYLTAGQFLYQAYYPPCKKEYDVDIYKIYKEKGILQGYESKHKWEKDKADYFLDSKYYICYLIKHNVTYKEAKNLCKQMNMNLIRPYLISSMLLSHFPTKTLIWSGMIINKTRMFYEKDDFENILLPNSQSEKYCSDKLTVVCQKPLTGLWSSWGQWSNCPCYRELGSKVKKHRIRYCNDPKPHKIAVDEKRVCGRYNYSIDYENESMICPPLRHTVRELVEINNILDHKEDICRAYYSPTQKYRSDATLIEKNYQGKRIKDCLLWCIRNTDCQELNISIDLKKMNSSKRNSMQYKCVSSDKFCSFVRRDLLTSFLFRRSVLVCHSKYSKTCRTAMYHHELETGLCLIYEPIPKTFKEALRFCSLYGMHLMKFEHFFDEAGLPDYFTSKYKEVEAWLGLIKTGGVYKWNSKFWSENATSISKRITEADGVGNCYIFYFRKNNNVTFKRVRCNKKHFTMCYKPHRGQWGMWSQWRNCHVKLFTKCLFGYYRTRTCDSPPPYDGYCLGRSAIYRPLSNSQMILFIIAGIVLFVAIILCVRVSKTKEKCKGVCTDFGKPKSFTDSSITGNNGSAFSESETIYS</sequence>
<keyword evidence="3" id="KW-0812">Transmembrane</keyword>
<keyword evidence="2" id="KW-1015">Disulfide bond</keyword>